<geneLocation type="plasmid" evidence="2 3">
    <name>p12A09</name>
</geneLocation>
<protein>
    <submittedName>
        <fullName evidence="2">Uncharacterized protein</fullName>
    </submittedName>
</protein>
<name>A0ABY6YWP3_9ACTN</name>
<gene>
    <name evidence="2" type="ORF">OUQ99_31510</name>
</gene>
<evidence type="ECO:0000313" key="3">
    <source>
        <dbReference type="Proteomes" id="UP001156498"/>
    </source>
</evidence>
<feature type="signal peptide" evidence="1">
    <location>
        <begin position="1"/>
        <end position="26"/>
    </location>
</feature>
<dbReference type="Proteomes" id="UP001156498">
    <property type="component" value="Plasmid p12A09"/>
</dbReference>
<evidence type="ECO:0000256" key="1">
    <source>
        <dbReference type="SAM" id="SignalP"/>
    </source>
</evidence>
<keyword evidence="1" id="KW-0732">Signal</keyword>
<feature type="chain" id="PRO_5045661886" evidence="1">
    <location>
        <begin position="27"/>
        <end position="149"/>
    </location>
</feature>
<reference evidence="2 3" key="1">
    <citation type="journal article" date="2013" name="Int. J. Syst. Evol. Microbiol.">
        <title>Description of Streptomonospora sediminis sp. nov. and Streptomonospora nanhaiensis sp. nov., and reclassification of Nocardiopsis arabia Hozzein &amp; Goodfellow 2008 as Streptomonospora arabica comb. nov. and emended description of the genus Streptomonospora.</title>
        <authorList>
            <person name="Zhang D.F."/>
            <person name="Pan H.Q."/>
            <person name="He J."/>
            <person name="Zhang X.M."/>
            <person name="Zhang Y.G."/>
            <person name="Klenk H.P."/>
            <person name="Hu J.C."/>
            <person name="Li W.J."/>
        </authorList>
    </citation>
    <scope>NUCLEOTIDE SEQUENCE [LARGE SCALE GENOMIC DNA]</scope>
    <source>
        <strain evidence="2 3">12A09</strain>
    </source>
</reference>
<organism evidence="2 3">
    <name type="scientific">Streptomonospora nanhaiensis</name>
    <dbReference type="NCBI Taxonomy" id="1323731"/>
    <lineage>
        <taxon>Bacteria</taxon>
        <taxon>Bacillati</taxon>
        <taxon>Actinomycetota</taxon>
        <taxon>Actinomycetes</taxon>
        <taxon>Streptosporangiales</taxon>
        <taxon>Nocardiopsidaceae</taxon>
        <taxon>Streptomonospora</taxon>
    </lineage>
</organism>
<dbReference type="RefSeq" id="WP_267950604.1">
    <property type="nucleotide sequence ID" value="NZ_CP113265.1"/>
</dbReference>
<accession>A0ABY6YWP3</accession>
<evidence type="ECO:0000313" key="2">
    <source>
        <dbReference type="EMBL" id="WAE76838.1"/>
    </source>
</evidence>
<dbReference type="EMBL" id="CP113265">
    <property type="protein sequence ID" value="WAE76838.1"/>
    <property type="molecule type" value="Genomic_DNA"/>
</dbReference>
<sequence>MEMKKSIGLTVALMVSILLTPGAAVADARSASTWINPDQVLATSNKGTGDARVTSVGTVQVRFGRHSNGRVYGWGRALNSGNRFLVFEVDTNGDRRFDLSSEEHIQSRPNVWTSGFQTSSSSNVAFRACITPWEGQICENYPETRTGWW</sequence>
<keyword evidence="2" id="KW-0614">Plasmid</keyword>
<proteinExistence type="predicted"/>
<keyword evidence="3" id="KW-1185">Reference proteome</keyword>